<feature type="transmembrane region" description="Helical" evidence="5">
    <location>
        <begin position="90"/>
        <end position="110"/>
    </location>
</feature>
<feature type="transmembrane region" description="Helical" evidence="5">
    <location>
        <begin position="62"/>
        <end position="83"/>
    </location>
</feature>
<dbReference type="RefSeq" id="WP_086659771.1">
    <property type="nucleotide sequence ID" value="NZ_JBJJWX010000001.1"/>
</dbReference>
<feature type="transmembrane region" description="Helical" evidence="5">
    <location>
        <begin position="380"/>
        <end position="401"/>
    </location>
</feature>
<evidence type="ECO:0000313" key="7">
    <source>
        <dbReference type="EMBL" id="OUI92248.1"/>
    </source>
</evidence>
<feature type="transmembrane region" description="Helical" evidence="5">
    <location>
        <begin position="292"/>
        <end position="317"/>
    </location>
</feature>
<dbReference type="InterPro" id="IPR050382">
    <property type="entry name" value="MFS_Na/Anion_cotransporter"/>
</dbReference>
<dbReference type="GO" id="GO:0016020">
    <property type="term" value="C:membrane"/>
    <property type="evidence" value="ECO:0007669"/>
    <property type="project" value="UniProtKB-SubCell"/>
</dbReference>
<dbReference type="PROSITE" id="PS50850">
    <property type="entry name" value="MFS"/>
    <property type="match status" value="1"/>
</dbReference>
<dbReference type="GO" id="GO:0022857">
    <property type="term" value="F:transmembrane transporter activity"/>
    <property type="evidence" value="ECO:0007669"/>
    <property type="project" value="InterPro"/>
</dbReference>
<protein>
    <recommendedName>
        <fullName evidence="6">Major facilitator superfamily (MFS) profile domain-containing protein</fullName>
    </recommendedName>
</protein>
<dbReference type="InterPro" id="IPR011701">
    <property type="entry name" value="MFS"/>
</dbReference>
<feature type="transmembrane region" description="Helical" evidence="5">
    <location>
        <begin position="352"/>
        <end position="374"/>
    </location>
</feature>
<name>A0A252AQS4_9PROT</name>
<dbReference type="AlphaFoldDB" id="A0A252AQS4"/>
<sequence length="417" mass="45032">MANPVFTRSRKQISGTSPGPSPHLIFSLLYLAWCVSYMDRAAMTFSAPALLHDIHISPTEQGFILGIFYLSYSCMQVPGGWLADRFGAKPVVVAGLVAWSLFTFGTGLASSVFGLLAVRFFFGLGEGIFPAASLKALYNAVPVASRDKAPAALMSSNYFGYLIAPSVLLPILAYMGWRWTFYVMSGAGLLCALLYQFLVPRQAPPPRPVVKGSSLIRALRLPGIPRLMITWFLISFINKALESWMPTYLLHERSVSIKAAGILLTLPYAAATIASIAGGWIMARWFRAKEEVFISISVAFSCISLLAMACSTSVMSVVGCETALYFFKTLVFAAVLCLPARTLPADIVGSGYGLINFGGQFAGFVAPPVIGWLLQAFGSYPIAFFSLLVAGVLALTLNLTLGRFPAYGPDLRPSFSE</sequence>
<dbReference type="PANTHER" id="PTHR11662">
    <property type="entry name" value="SOLUTE CARRIER FAMILY 17"/>
    <property type="match status" value="1"/>
</dbReference>
<dbReference type="PANTHER" id="PTHR11662:SF399">
    <property type="entry name" value="FI19708P1-RELATED"/>
    <property type="match status" value="1"/>
</dbReference>
<organism evidence="7 8">
    <name type="scientific">Acetobacter indonesiensis</name>
    <dbReference type="NCBI Taxonomy" id="104101"/>
    <lineage>
        <taxon>Bacteria</taxon>
        <taxon>Pseudomonadati</taxon>
        <taxon>Pseudomonadota</taxon>
        <taxon>Alphaproteobacteria</taxon>
        <taxon>Acetobacterales</taxon>
        <taxon>Acetobacteraceae</taxon>
        <taxon>Acetobacter</taxon>
    </lineage>
</organism>
<accession>A0A252AQS4</accession>
<dbReference type="EMBL" id="JOPA01000033">
    <property type="protein sequence ID" value="OUI92248.1"/>
    <property type="molecule type" value="Genomic_DNA"/>
</dbReference>
<comment type="caution">
    <text evidence="7">The sequence shown here is derived from an EMBL/GenBank/DDBJ whole genome shotgun (WGS) entry which is preliminary data.</text>
</comment>
<dbReference type="CDD" id="cd17319">
    <property type="entry name" value="MFS_ExuT_GudP_like"/>
    <property type="match status" value="1"/>
</dbReference>
<feature type="transmembrane region" description="Helical" evidence="5">
    <location>
        <begin position="219"/>
        <end position="237"/>
    </location>
</feature>
<keyword evidence="2 5" id="KW-0812">Transmembrane</keyword>
<evidence type="ECO:0000256" key="5">
    <source>
        <dbReference type="SAM" id="Phobius"/>
    </source>
</evidence>
<dbReference type="SUPFAM" id="SSF103473">
    <property type="entry name" value="MFS general substrate transporter"/>
    <property type="match status" value="1"/>
</dbReference>
<feature type="transmembrane region" description="Helical" evidence="5">
    <location>
        <begin position="257"/>
        <end position="280"/>
    </location>
</feature>
<feature type="transmembrane region" description="Helical" evidence="5">
    <location>
        <begin position="181"/>
        <end position="198"/>
    </location>
</feature>
<comment type="subcellular location">
    <subcellularLocation>
        <location evidence="1">Membrane</location>
        <topology evidence="1">Multi-pass membrane protein</topology>
    </subcellularLocation>
</comment>
<evidence type="ECO:0000256" key="2">
    <source>
        <dbReference type="ARBA" id="ARBA00022692"/>
    </source>
</evidence>
<proteinExistence type="predicted"/>
<evidence type="ECO:0000256" key="4">
    <source>
        <dbReference type="ARBA" id="ARBA00023136"/>
    </source>
</evidence>
<evidence type="ECO:0000313" key="8">
    <source>
        <dbReference type="Proteomes" id="UP000194641"/>
    </source>
</evidence>
<dbReference type="Proteomes" id="UP000194641">
    <property type="component" value="Unassembled WGS sequence"/>
</dbReference>
<keyword evidence="3 5" id="KW-1133">Transmembrane helix</keyword>
<dbReference type="Pfam" id="PF07690">
    <property type="entry name" value="MFS_1"/>
    <property type="match status" value="1"/>
</dbReference>
<reference evidence="8" key="1">
    <citation type="submission" date="2014-06" db="EMBL/GenBank/DDBJ databases">
        <authorList>
            <person name="Winans N.J."/>
            <person name="Newell P.D."/>
            <person name="Douglas A.E."/>
        </authorList>
    </citation>
    <scope>NUCLEOTIDE SEQUENCE [LARGE SCALE GENOMIC DNA]</scope>
</reference>
<evidence type="ECO:0000259" key="6">
    <source>
        <dbReference type="PROSITE" id="PS50850"/>
    </source>
</evidence>
<evidence type="ECO:0000256" key="1">
    <source>
        <dbReference type="ARBA" id="ARBA00004141"/>
    </source>
</evidence>
<dbReference type="InterPro" id="IPR020846">
    <property type="entry name" value="MFS_dom"/>
</dbReference>
<feature type="transmembrane region" description="Helical" evidence="5">
    <location>
        <begin position="158"/>
        <end position="175"/>
    </location>
</feature>
<evidence type="ECO:0000256" key="3">
    <source>
        <dbReference type="ARBA" id="ARBA00022989"/>
    </source>
</evidence>
<dbReference type="Gene3D" id="1.20.1250.20">
    <property type="entry name" value="MFS general substrate transporter like domains"/>
    <property type="match status" value="2"/>
</dbReference>
<gene>
    <name evidence="7" type="ORF">HK17_10505</name>
</gene>
<feature type="domain" description="Major facilitator superfamily (MFS) profile" evidence="6">
    <location>
        <begin position="25"/>
        <end position="406"/>
    </location>
</feature>
<feature type="transmembrane region" description="Helical" evidence="5">
    <location>
        <begin position="323"/>
        <end position="340"/>
    </location>
</feature>
<dbReference type="InterPro" id="IPR036259">
    <property type="entry name" value="MFS_trans_sf"/>
</dbReference>
<keyword evidence="4 5" id="KW-0472">Membrane</keyword>